<protein>
    <submittedName>
        <fullName evidence="2">Uncharacterized protein</fullName>
    </submittedName>
</protein>
<accession>A0A2I0KI87</accession>
<gene>
    <name evidence="2" type="ORF">CRG98_011468</name>
</gene>
<sequence length="228" mass="25107">MATLVMAVPGHDVIGHHSEGLDPVRVLKVFNPSPLTPNKGSTPKGLTLVRAHRSLTRPYKGLFKDLTLGARPPWGLMLWGATSPMKDLDESFPRERAHARPPLGMEELQILPHRAQAWLRRAGGSSQETDSQYFFHITSKVEGGLTHGCWPMSRNTIPPSLSEVKEEGRGSGEANSEGLTPVTITPEPQNEPPNLVRSLVSLGLGWPTRSPHPSSLHLYGWGFFIFIF</sequence>
<feature type="region of interest" description="Disordered" evidence="1">
    <location>
        <begin position="157"/>
        <end position="194"/>
    </location>
</feature>
<dbReference type="Proteomes" id="UP000233551">
    <property type="component" value="Unassembled WGS sequence"/>
</dbReference>
<keyword evidence="3" id="KW-1185">Reference proteome</keyword>
<evidence type="ECO:0000313" key="2">
    <source>
        <dbReference type="EMBL" id="PKI68169.1"/>
    </source>
</evidence>
<evidence type="ECO:0000313" key="3">
    <source>
        <dbReference type="Proteomes" id="UP000233551"/>
    </source>
</evidence>
<organism evidence="2 3">
    <name type="scientific">Punica granatum</name>
    <name type="common">Pomegranate</name>
    <dbReference type="NCBI Taxonomy" id="22663"/>
    <lineage>
        <taxon>Eukaryota</taxon>
        <taxon>Viridiplantae</taxon>
        <taxon>Streptophyta</taxon>
        <taxon>Embryophyta</taxon>
        <taxon>Tracheophyta</taxon>
        <taxon>Spermatophyta</taxon>
        <taxon>Magnoliopsida</taxon>
        <taxon>eudicotyledons</taxon>
        <taxon>Gunneridae</taxon>
        <taxon>Pentapetalae</taxon>
        <taxon>rosids</taxon>
        <taxon>malvids</taxon>
        <taxon>Myrtales</taxon>
        <taxon>Lythraceae</taxon>
        <taxon>Punica</taxon>
    </lineage>
</organism>
<proteinExistence type="predicted"/>
<dbReference type="EMBL" id="PGOL01000570">
    <property type="protein sequence ID" value="PKI68169.1"/>
    <property type="molecule type" value="Genomic_DNA"/>
</dbReference>
<dbReference type="AlphaFoldDB" id="A0A2I0KI87"/>
<feature type="compositionally biased region" description="Polar residues" evidence="1">
    <location>
        <begin position="173"/>
        <end position="188"/>
    </location>
</feature>
<comment type="caution">
    <text evidence="2">The sequence shown here is derived from an EMBL/GenBank/DDBJ whole genome shotgun (WGS) entry which is preliminary data.</text>
</comment>
<name>A0A2I0KI87_PUNGR</name>
<evidence type="ECO:0000256" key="1">
    <source>
        <dbReference type="SAM" id="MobiDB-lite"/>
    </source>
</evidence>
<reference evidence="2 3" key="1">
    <citation type="submission" date="2017-11" db="EMBL/GenBank/DDBJ databases">
        <title>De-novo sequencing of pomegranate (Punica granatum L.) genome.</title>
        <authorList>
            <person name="Akparov Z."/>
            <person name="Amiraslanov A."/>
            <person name="Hajiyeva S."/>
            <person name="Abbasov M."/>
            <person name="Kaur K."/>
            <person name="Hamwieh A."/>
            <person name="Solovyev V."/>
            <person name="Salamov A."/>
            <person name="Braich B."/>
            <person name="Kosarev P."/>
            <person name="Mahmoud A."/>
            <person name="Hajiyev E."/>
            <person name="Babayeva S."/>
            <person name="Izzatullayeva V."/>
            <person name="Mammadov A."/>
            <person name="Mammadov A."/>
            <person name="Sharifova S."/>
            <person name="Ojaghi J."/>
            <person name="Eynullazada K."/>
            <person name="Bayramov B."/>
            <person name="Abdulazimova A."/>
            <person name="Shahmuradov I."/>
        </authorList>
    </citation>
    <scope>NUCLEOTIDE SEQUENCE [LARGE SCALE GENOMIC DNA]</scope>
    <source>
        <strain evidence="3">cv. AG2017</strain>
        <tissue evidence="2">Leaf</tissue>
    </source>
</reference>